<dbReference type="Proteomes" id="UP000487350">
    <property type="component" value="Unassembled WGS sequence"/>
</dbReference>
<feature type="compositionally biased region" description="Gly residues" evidence="1">
    <location>
        <begin position="309"/>
        <end position="330"/>
    </location>
</feature>
<feature type="chain" id="PRO_5032753511" description="Tetratricopeptide repeat-containing protein" evidence="3">
    <location>
        <begin position="25"/>
        <end position="330"/>
    </location>
</feature>
<organism evidence="4 5">
    <name type="scientific">Caenimonas koreensis DSM 17982</name>
    <dbReference type="NCBI Taxonomy" id="1121255"/>
    <lineage>
        <taxon>Bacteria</taxon>
        <taxon>Pseudomonadati</taxon>
        <taxon>Pseudomonadota</taxon>
        <taxon>Betaproteobacteria</taxon>
        <taxon>Burkholderiales</taxon>
        <taxon>Comamonadaceae</taxon>
        <taxon>Caenimonas</taxon>
    </lineage>
</organism>
<feature type="region of interest" description="Disordered" evidence="1">
    <location>
        <begin position="115"/>
        <end position="134"/>
    </location>
</feature>
<feature type="transmembrane region" description="Helical" evidence="2">
    <location>
        <begin position="139"/>
        <end position="158"/>
    </location>
</feature>
<name>A0A844B4X3_9BURK</name>
<dbReference type="RefSeq" id="WP_153585589.1">
    <property type="nucleotide sequence ID" value="NZ_WJBU01000012.1"/>
</dbReference>
<evidence type="ECO:0008006" key="6">
    <source>
        <dbReference type="Google" id="ProtNLM"/>
    </source>
</evidence>
<dbReference type="Pfam" id="PF14559">
    <property type="entry name" value="TPR_19"/>
    <property type="match status" value="1"/>
</dbReference>
<sequence>MFIRQLKVMLVALLAMTFAAFASAQGEPTIKQIYETAQAGQLDKARQMTQEVLRHHPKSAKAHFVMAELDAAQGHRDDARESLAKAESIAPGLPFARPEAVQALRSRLAAPQAAARTPKMVDAPATVAPRESPRPAPSFPWGMLLIAGMVAIVVAYVMRSRAQGNAANAANAAPVAPMPDNAWGRQPEFGTQAAYGNQPGYGTPPAYGTQPGYGAPPAYGQPQGSGLGGRVMGGLATGLAVGAGALAAQEIGRRIMGDHESHRSGAPGNTAGSASHSTLADDAGFGAIDESRAGASLPDNFGITDGGSWDDGGSGGGFDGGGADGGSWDS</sequence>
<keyword evidence="5" id="KW-1185">Reference proteome</keyword>
<proteinExistence type="predicted"/>
<keyword evidence="2" id="KW-0812">Transmembrane</keyword>
<gene>
    <name evidence="4" type="ORF">GHT07_13310</name>
</gene>
<dbReference type="AlphaFoldDB" id="A0A844B4X3"/>
<feature type="region of interest" description="Disordered" evidence="1">
    <location>
        <begin position="169"/>
        <end position="221"/>
    </location>
</feature>
<reference evidence="4 5" key="1">
    <citation type="submission" date="2019-11" db="EMBL/GenBank/DDBJ databases">
        <title>Caenimonas koreensis gen. nov., sp. nov., isolated from activated sludge.</title>
        <authorList>
            <person name="Seung H.R."/>
        </authorList>
    </citation>
    <scope>NUCLEOTIDE SEQUENCE [LARGE SCALE GENOMIC DNA]</scope>
    <source>
        <strain evidence="4 5">EMB320</strain>
    </source>
</reference>
<protein>
    <recommendedName>
        <fullName evidence="6">Tetratricopeptide repeat-containing protein</fullName>
    </recommendedName>
</protein>
<keyword evidence="2" id="KW-0472">Membrane</keyword>
<accession>A0A844B4X3</accession>
<dbReference type="EMBL" id="WJBU01000012">
    <property type="protein sequence ID" value="MRD48262.1"/>
    <property type="molecule type" value="Genomic_DNA"/>
</dbReference>
<evidence type="ECO:0000256" key="2">
    <source>
        <dbReference type="SAM" id="Phobius"/>
    </source>
</evidence>
<evidence type="ECO:0000256" key="1">
    <source>
        <dbReference type="SAM" id="MobiDB-lite"/>
    </source>
</evidence>
<dbReference type="Gene3D" id="1.25.40.10">
    <property type="entry name" value="Tetratricopeptide repeat domain"/>
    <property type="match status" value="1"/>
</dbReference>
<comment type="caution">
    <text evidence="4">The sequence shown here is derived from an EMBL/GenBank/DDBJ whole genome shotgun (WGS) entry which is preliminary data.</text>
</comment>
<dbReference type="OrthoDB" id="5298822at2"/>
<evidence type="ECO:0000256" key="3">
    <source>
        <dbReference type="SAM" id="SignalP"/>
    </source>
</evidence>
<evidence type="ECO:0000313" key="4">
    <source>
        <dbReference type="EMBL" id="MRD48262.1"/>
    </source>
</evidence>
<keyword evidence="3" id="KW-0732">Signal</keyword>
<dbReference type="SUPFAM" id="SSF48452">
    <property type="entry name" value="TPR-like"/>
    <property type="match status" value="1"/>
</dbReference>
<dbReference type="InterPro" id="IPR011990">
    <property type="entry name" value="TPR-like_helical_dom_sf"/>
</dbReference>
<feature type="region of interest" description="Disordered" evidence="1">
    <location>
        <begin position="258"/>
        <end position="278"/>
    </location>
</feature>
<feature type="compositionally biased region" description="Low complexity" evidence="1">
    <location>
        <begin position="169"/>
        <end position="182"/>
    </location>
</feature>
<keyword evidence="2" id="KW-1133">Transmembrane helix</keyword>
<feature type="signal peptide" evidence="3">
    <location>
        <begin position="1"/>
        <end position="24"/>
    </location>
</feature>
<feature type="compositionally biased region" description="Low complexity" evidence="1">
    <location>
        <begin position="198"/>
        <end position="221"/>
    </location>
</feature>
<feature type="region of interest" description="Disordered" evidence="1">
    <location>
        <begin position="290"/>
        <end position="330"/>
    </location>
</feature>
<evidence type="ECO:0000313" key="5">
    <source>
        <dbReference type="Proteomes" id="UP000487350"/>
    </source>
</evidence>